<sequence>MTRLRKLLRSKIFLSNLGLALVLVIGASYLMVSVMRVNPLKSTYDVTINLDRSGGLQPGNDVTLRGYRIGKVTSIKLTDRGQSISAVAQIESKYRIPVDSDISVQALSGAGEQYIDFRPGTDQSPYLNDGSVVRFDPSKIKTPTPVWSVLDNSSALIAQIDPQKFSVILNELDTALSGGPDQLRGLVNGISLASAGFDNLLPQTTNLIANLRTITETTTHAQPDLETLTRNSGALFQQFNNANQELQAVLEKAPGQLKSLGAVLDKTADPITSLAANFAAMTRAAQLRTPALRALFPSLALGADALGVPAWDGEFHTIIDIWMRPFCQYTNAKPMAPEVVQDGSLPKWNYCDNPPPGQEIRGAANAPRPDVPNNGAHMPPGVDPNERTLPPVR</sequence>
<feature type="region of interest" description="Disordered" evidence="1">
    <location>
        <begin position="352"/>
        <end position="393"/>
    </location>
</feature>
<keyword evidence="2" id="KW-0472">Membrane</keyword>
<dbReference type="PANTHER" id="PTHR33371:SF16">
    <property type="entry name" value="MCE-FAMILY PROTEIN MCE3F"/>
    <property type="match status" value="1"/>
</dbReference>
<gene>
    <name evidence="5" type="ORF">F5544_45130</name>
</gene>
<organism evidence="5 6">
    <name type="scientific">Nocardia arthritidis</name>
    <dbReference type="NCBI Taxonomy" id="228602"/>
    <lineage>
        <taxon>Bacteria</taxon>
        <taxon>Bacillati</taxon>
        <taxon>Actinomycetota</taxon>
        <taxon>Actinomycetes</taxon>
        <taxon>Mycobacteriales</taxon>
        <taxon>Nocardiaceae</taxon>
        <taxon>Nocardia</taxon>
    </lineage>
</organism>
<keyword evidence="6" id="KW-1185">Reference proteome</keyword>
<dbReference type="RefSeq" id="WP_238847011.1">
    <property type="nucleotide sequence ID" value="NZ_CP046172.1"/>
</dbReference>
<keyword evidence="2" id="KW-1133">Transmembrane helix</keyword>
<name>A0A6G9YU13_9NOCA</name>
<evidence type="ECO:0000256" key="1">
    <source>
        <dbReference type="SAM" id="MobiDB-lite"/>
    </source>
</evidence>
<evidence type="ECO:0000313" key="6">
    <source>
        <dbReference type="Proteomes" id="UP000503540"/>
    </source>
</evidence>
<feature type="transmembrane region" description="Helical" evidence="2">
    <location>
        <begin position="12"/>
        <end position="32"/>
    </location>
</feature>
<dbReference type="InterPro" id="IPR052336">
    <property type="entry name" value="MlaD_Phospholipid_Transporter"/>
</dbReference>
<dbReference type="InterPro" id="IPR003399">
    <property type="entry name" value="Mce/MlaD"/>
</dbReference>
<accession>A0A6G9YU13</accession>
<dbReference type="InterPro" id="IPR005693">
    <property type="entry name" value="Mce"/>
</dbReference>
<dbReference type="NCBIfam" id="TIGR00996">
    <property type="entry name" value="Mtu_fam_mce"/>
    <property type="match status" value="1"/>
</dbReference>
<dbReference type="Pfam" id="PF11887">
    <property type="entry name" value="Mce4_CUP1"/>
    <property type="match status" value="1"/>
</dbReference>
<dbReference type="GO" id="GO:0005576">
    <property type="term" value="C:extracellular region"/>
    <property type="evidence" value="ECO:0007669"/>
    <property type="project" value="TreeGrafter"/>
</dbReference>
<feature type="domain" description="Mammalian cell entry C-terminal" evidence="4">
    <location>
        <begin position="146"/>
        <end position="300"/>
    </location>
</feature>
<dbReference type="AlphaFoldDB" id="A0A6G9YU13"/>
<evidence type="ECO:0000259" key="3">
    <source>
        <dbReference type="Pfam" id="PF02470"/>
    </source>
</evidence>
<evidence type="ECO:0000313" key="5">
    <source>
        <dbReference type="EMBL" id="QIS16829.1"/>
    </source>
</evidence>
<protein>
    <submittedName>
        <fullName evidence="5">MCE family protein</fullName>
    </submittedName>
</protein>
<proteinExistence type="predicted"/>
<reference evidence="5 6" key="1">
    <citation type="journal article" date="2019" name="ACS Chem. Biol.">
        <title>Identification and Mobilization of a Cryptic Antibiotic Biosynthesis Gene Locus from a Human-Pathogenic Nocardia Isolate.</title>
        <authorList>
            <person name="Herisse M."/>
            <person name="Ishida K."/>
            <person name="Porter J.L."/>
            <person name="Howden B."/>
            <person name="Hertweck C."/>
            <person name="Stinear T.P."/>
            <person name="Pidot S.J."/>
        </authorList>
    </citation>
    <scope>NUCLEOTIDE SEQUENCE [LARGE SCALE GENOMIC DNA]</scope>
    <source>
        <strain evidence="5 6">AUSMDU00012717</strain>
    </source>
</reference>
<feature type="domain" description="Mce/MlaD" evidence="3">
    <location>
        <begin position="43"/>
        <end position="120"/>
    </location>
</feature>
<dbReference type="KEGG" id="nah:F5544_45130"/>
<evidence type="ECO:0000259" key="4">
    <source>
        <dbReference type="Pfam" id="PF11887"/>
    </source>
</evidence>
<keyword evidence="2" id="KW-0812">Transmembrane</keyword>
<evidence type="ECO:0000256" key="2">
    <source>
        <dbReference type="SAM" id="Phobius"/>
    </source>
</evidence>
<dbReference type="EMBL" id="CP046172">
    <property type="protein sequence ID" value="QIS16829.1"/>
    <property type="molecule type" value="Genomic_DNA"/>
</dbReference>
<dbReference type="PANTHER" id="PTHR33371">
    <property type="entry name" value="INTERMEMBRANE PHOSPHOLIPID TRANSPORT SYSTEM BINDING PROTEIN MLAD-RELATED"/>
    <property type="match status" value="1"/>
</dbReference>
<dbReference type="Proteomes" id="UP000503540">
    <property type="component" value="Chromosome"/>
</dbReference>
<dbReference type="InterPro" id="IPR024516">
    <property type="entry name" value="Mce_C"/>
</dbReference>
<dbReference type="Pfam" id="PF02470">
    <property type="entry name" value="MlaD"/>
    <property type="match status" value="1"/>
</dbReference>